<feature type="domain" description="N-acetyltransferase" evidence="4">
    <location>
        <begin position="15"/>
        <end position="157"/>
    </location>
</feature>
<dbReference type="Proteomes" id="UP000194841">
    <property type="component" value="Unassembled WGS sequence"/>
</dbReference>
<accession>A0A244CM79</accession>
<proteinExistence type="inferred from homology"/>
<dbReference type="GO" id="GO:0005840">
    <property type="term" value="C:ribosome"/>
    <property type="evidence" value="ECO:0007669"/>
    <property type="project" value="UniProtKB-KW"/>
</dbReference>
<dbReference type="AlphaFoldDB" id="A0A244CM79"/>
<dbReference type="Gene3D" id="3.40.630.30">
    <property type="match status" value="1"/>
</dbReference>
<keyword evidence="5" id="KW-0687">Ribonucleoprotein</keyword>
<evidence type="ECO:0000256" key="2">
    <source>
        <dbReference type="ARBA" id="ARBA00023315"/>
    </source>
</evidence>
<keyword evidence="1 5" id="KW-0808">Transferase</keyword>
<protein>
    <submittedName>
        <fullName evidence="5">Ribosomal protein acetyltransferase</fullName>
    </submittedName>
</protein>
<keyword evidence="2" id="KW-0012">Acyltransferase</keyword>
<evidence type="ECO:0000256" key="3">
    <source>
        <dbReference type="ARBA" id="ARBA00038502"/>
    </source>
</evidence>
<sequence>MVFEKLAKHHASQLLDFELDNKQWFETLIEPRAKSFYSIKGVTEHIDLLNVQMDNGTGYSGVLLQDNIIVARANIKDISNNEAFVGYRVAKAFTGKGVASFCLSQLINIAQSKFNITELKALVLENNPASMHVLRKFGFEATSRNVNTKTLNGKQLSCIEFFAKYS</sequence>
<dbReference type="InterPro" id="IPR000182">
    <property type="entry name" value="GNAT_dom"/>
</dbReference>
<reference evidence="5 6" key="1">
    <citation type="submission" date="2017-02" db="EMBL/GenBank/DDBJ databases">
        <title>Pseudoalteromonas ulvae TC14 Genome.</title>
        <authorList>
            <person name="Molmeret M."/>
        </authorList>
    </citation>
    <scope>NUCLEOTIDE SEQUENCE [LARGE SCALE GENOMIC DNA]</scope>
    <source>
        <strain evidence="5">TC14</strain>
    </source>
</reference>
<name>A0A244CM79_PSEDV</name>
<evidence type="ECO:0000259" key="4">
    <source>
        <dbReference type="PROSITE" id="PS51186"/>
    </source>
</evidence>
<comment type="caution">
    <text evidence="5">The sequence shown here is derived from an EMBL/GenBank/DDBJ whole genome shotgun (WGS) entry which is preliminary data.</text>
</comment>
<evidence type="ECO:0000313" key="5">
    <source>
        <dbReference type="EMBL" id="OUL56658.1"/>
    </source>
</evidence>
<evidence type="ECO:0000256" key="1">
    <source>
        <dbReference type="ARBA" id="ARBA00022679"/>
    </source>
</evidence>
<dbReference type="GO" id="GO:0005737">
    <property type="term" value="C:cytoplasm"/>
    <property type="evidence" value="ECO:0007669"/>
    <property type="project" value="TreeGrafter"/>
</dbReference>
<keyword evidence="6" id="KW-1185">Reference proteome</keyword>
<organism evidence="5 6">
    <name type="scientific">Pseudoalteromonas ulvae</name>
    <dbReference type="NCBI Taxonomy" id="107327"/>
    <lineage>
        <taxon>Bacteria</taxon>
        <taxon>Pseudomonadati</taxon>
        <taxon>Pseudomonadota</taxon>
        <taxon>Gammaproteobacteria</taxon>
        <taxon>Alteromonadales</taxon>
        <taxon>Pseudoalteromonadaceae</taxon>
        <taxon>Pseudoalteromonas</taxon>
    </lineage>
</organism>
<dbReference type="InterPro" id="IPR016181">
    <property type="entry name" value="Acyl_CoA_acyltransferase"/>
</dbReference>
<keyword evidence="5" id="KW-0689">Ribosomal protein</keyword>
<dbReference type="GO" id="GO:0008999">
    <property type="term" value="F:protein-N-terminal-alanine acetyltransferase activity"/>
    <property type="evidence" value="ECO:0007669"/>
    <property type="project" value="TreeGrafter"/>
</dbReference>
<dbReference type="OrthoDB" id="9801656at2"/>
<dbReference type="PANTHER" id="PTHR43792">
    <property type="entry name" value="GNAT FAMILY, PUTATIVE (AFU_ORTHOLOGUE AFUA_3G00765)-RELATED-RELATED"/>
    <property type="match status" value="1"/>
</dbReference>
<dbReference type="RefSeq" id="WP_086744913.1">
    <property type="nucleotide sequence ID" value="NZ_MWPV01000005.1"/>
</dbReference>
<dbReference type="Pfam" id="PF13302">
    <property type="entry name" value="Acetyltransf_3"/>
    <property type="match status" value="1"/>
</dbReference>
<gene>
    <name evidence="5" type="ORF">B1199_14875</name>
</gene>
<dbReference type="PANTHER" id="PTHR43792:SF8">
    <property type="entry name" value="[RIBOSOMAL PROTEIN US5]-ALANINE N-ACETYLTRANSFERASE"/>
    <property type="match status" value="1"/>
</dbReference>
<evidence type="ECO:0000313" key="6">
    <source>
        <dbReference type="Proteomes" id="UP000194841"/>
    </source>
</evidence>
<dbReference type="InterPro" id="IPR051531">
    <property type="entry name" value="N-acetyltransferase"/>
</dbReference>
<comment type="similarity">
    <text evidence="3">Belongs to the acetyltransferase family. RimJ subfamily.</text>
</comment>
<dbReference type="PROSITE" id="PS51186">
    <property type="entry name" value="GNAT"/>
    <property type="match status" value="1"/>
</dbReference>
<dbReference type="SUPFAM" id="SSF55729">
    <property type="entry name" value="Acyl-CoA N-acyltransferases (Nat)"/>
    <property type="match status" value="1"/>
</dbReference>
<dbReference type="EMBL" id="MWPV01000005">
    <property type="protein sequence ID" value="OUL56658.1"/>
    <property type="molecule type" value="Genomic_DNA"/>
</dbReference>